<protein>
    <submittedName>
        <fullName evidence="3">Conjugal transfer protein</fullName>
    </submittedName>
</protein>
<accession>A0A3F3IZI2</accession>
<feature type="signal peptide" evidence="2">
    <location>
        <begin position="1"/>
        <end position="19"/>
    </location>
</feature>
<feature type="chain" id="PRO_5017800849" evidence="2">
    <location>
        <begin position="20"/>
        <end position="142"/>
    </location>
</feature>
<dbReference type="AlphaFoldDB" id="A0A3F3IZI2"/>
<evidence type="ECO:0000256" key="2">
    <source>
        <dbReference type="SAM" id="SignalP"/>
    </source>
</evidence>
<name>A0A3F3IZI2_SALER</name>
<dbReference type="EMBL" id="MLTE01000018">
    <property type="protein sequence ID" value="OHJ48229.1"/>
    <property type="molecule type" value="Genomic_DNA"/>
</dbReference>
<keyword evidence="2" id="KW-0732">Signal</keyword>
<proteinExistence type="predicted"/>
<feature type="compositionally biased region" description="Polar residues" evidence="1">
    <location>
        <begin position="78"/>
        <end position="94"/>
    </location>
</feature>
<feature type="compositionally biased region" description="Basic and acidic residues" evidence="1">
    <location>
        <begin position="61"/>
        <end position="74"/>
    </location>
</feature>
<comment type="caution">
    <text evidence="3">The sequence shown here is derived from an EMBL/GenBank/DDBJ whole genome shotgun (WGS) entry which is preliminary data.</text>
</comment>
<dbReference type="PROSITE" id="PS51257">
    <property type="entry name" value="PROKAR_LIPOPROTEIN"/>
    <property type="match status" value="1"/>
</dbReference>
<gene>
    <name evidence="3" type="ORF">A7S51_21700</name>
</gene>
<evidence type="ECO:0000256" key="1">
    <source>
        <dbReference type="SAM" id="MobiDB-lite"/>
    </source>
</evidence>
<reference evidence="3" key="1">
    <citation type="submission" date="2016-09" db="EMBL/GenBank/DDBJ databases">
        <title>Whole genome sequencing of Salmonella enterica.</title>
        <authorList>
            <person name="Bell R."/>
        </authorList>
    </citation>
    <scope>NUCLEOTIDE SEQUENCE [LARGE SCALE GENOMIC DNA]</scope>
    <source>
        <strain evidence="3">CFSAN044929</strain>
    </source>
</reference>
<sequence length="142" mass="15913">MTERNVMVTLIKVCMPATALVMLLAGCSSSKEAILPAEDSTMMDLWQHRSGSVQQGMQAREALRRPLTETEQHGDWSQAESYSRTQESEISQQFPRLPNPDMVMYVYPHLADGSAPVPGYSTVFPFYSRPQYALPGERTEAL</sequence>
<evidence type="ECO:0000313" key="3">
    <source>
        <dbReference type="EMBL" id="OHJ48229.1"/>
    </source>
</evidence>
<dbReference type="NCBIfam" id="TIGR03751">
    <property type="entry name" value="conj_TIGR03751"/>
    <property type="match status" value="1"/>
</dbReference>
<dbReference type="InterPro" id="IPR022262">
    <property type="entry name" value="Lipoprot_put"/>
</dbReference>
<organism evidence="3">
    <name type="scientific">Salmonella enterica</name>
    <name type="common">Salmonella choleraesuis</name>
    <dbReference type="NCBI Taxonomy" id="28901"/>
    <lineage>
        <taxon>Bacteria</taxon>
        <taxon>Pseudomonadati</taxon>
        <taxon>Pseudomonadota</taxon>
        <taxon>Gammaproteobacteria</taxon>
        <taxon>Enterobacterales</taxon>
        <taxon>Enterobacteriaceae</taxon>
        <taxon>Salmonella</taxon>
    </lineage>
</organism>
<feature type="region of interest" description="Disordered" evidence="1">
    <location>
        <begin position="56"/>
        <end position="95"/>
    </location>
</feature>
<dbReference type="Proteomes" id="UP000866740">
    <property type="component" value="Unassembled WGS sequence"/>
</dbReference>